<gene>
    <name evidence="2" type="ORF">EYS08_12450</name>
</gene>
<evidence type="ECO:0000256" key="1">
    <source>
        <dbReference type="SAM" id="SignalP"/>
    </source>
</evidence>
<evidence type="ECO:0000313" key="2">
    <source>
        <dbReference type="EMBL" id="TBO41958.1"/>
    </source>
</evidence>
<sequence>MIKKILFVFGLALMAQLIVACVICDCPPVKTIYFTNKGASLKNMDSALPQPMIANSGIISSANYGIQVQLLTAQLSLIKPAITWGLMQSAYACSCSDDNFIAKEDILSLKVFSNNDFDVNHPKDADLSSYFKVKKGVTLISIDDYVKSSKDLSYNTRYAFNEGLFLQVKPSIAKKHTFKLIITLSDGRILEAETTEVELV</sequence>
<comment type="caution">
    <text evidence="2">The sequence shown here is derived from an EMBL/GenBank/DDBJ whole genome shotgun (WGS) entry which is preliminary data.</text>
</comment>
<proteinExistence type="predicted"/>
<dbReference type="Proteomes" id="UP000291819">
    <property type="component" value="Unassembled WGS sequence"/>
</dbReference>
<dbReference type="EMBL" id="SIXF01000010">
    <property type="protein sequence ID" value="TBO41958.1"/>
    <property type="molecule type" value="Genomic_DNA"/>
</dbReference>
<dbReference type="PROSITE" id="PS51257">
    <property type="entry name" value="PROKAR_LIPOPROTEIN"/>
    <property type="match status" value="1"/>
</dbReference>
<dbReference type="Pfam" id="PF16437">
    <property type="entry name" value="DUF5034"/>
    <property type="match status" value="1"/>
</dbReference>
<feature type="signal peptide" evidence="1">
    <location>
        <begin position="1"/>
        <end position="20"/>
    </location>
</feature>
<reference evidence="2 3" key="1">
    <citation type="submission" date="2019-02" db="EMBL/GenBank/DDBJ databases">
        <title>Pedobacter kyonggii whole genome sequence analysis.</title>
        <authorList>
            <person name="Dahal R.H."/>
        </authorList>
    </citation>
    <scope>NUCLEOTIDE SEQUENCE [LARGE SCALE GENOMIC DNA]</scope>
    <source>
        <strain evidence="2 3">K-4-11-1</strain>
    </source>
</reference>
<name>A0A4Q9HCS1_9SPHI</name>
<keyword evidence="1" id="KW-0732">Signal</keyword>
<dbReference type="InterPro" id="IPR032215">
    <property type="entry name" value="DUF5034"/>
</dbReference>
<dbReference type="RefSeq" id="WP_131030346.1">
    <property type="nucleotide sequence ID" value="NZ_SIXF01000010.1"/>
</dbReference>
<protein>
    <submittedName>
        <fullName evidence="2">DUF5034 domain-containing protein</fullName>
    </submittedName>
</protein>
<dbReference type="OrthoDB" id="1443438at2"/>
<accession>A0A4Q9HCS1</accession>
<organism evidence="2 3">
    <name type="scientific">Pedobacter kyonggii</name>
    <dbReference type="NCBI Taxonomy" id="1926871"/>
    <lineage>
        <taxon>Bacteria</taxon>
        <taxon>Pseudomonadati</taxon>
        <taxon>Bacteroidota</taxon>
        <taxon>Sphingobacteriia</taxon>
        <taxon>Sphingobacteriales</taxon>
        <taxon>Sphingobacteriaceae</taxon>
        <taxon>Pedobacter</taxon>
    </lineage>
</organism>
<evidence type="ECO:0000313" key="3">
    <source>
        <dbReference type="Proteomes" id="UP000291819"/>
    </source>
</evidence>
<keyword evidence="3" id="KW-1185">Reference proteome</keyword>
<feature type="chain" id="PRO_5020636661" evidence="1">
    <location>
        <begin position="21"/>
        <end position="200"/>
    </location>
</feature>
<dbReference type="AlphaFoldDB" id="A0A4Q9HCS1"/>